<name>A0A3S9SHY4_EIKCO</name>
<evidence type="ECO:0000313" key="1">
    <source>
        <dbReference type="EMBL" id="AZR59117.1"/>
    </source>
</evidence>
<dbReference type="Proteomes" id="UP000282435">
    <property type="component" value="Chromosome"/>
</dbReference>
<reference evidence="1 2" key="1">
    <citation type="submission" date="2018-12" db="EMBL/GenBank/DDBJ databases">
        <title>Genome sequencing of Eikenella corrodens KCOM 3110 (= JS217).</title>
        <authorList>
            <person name="Koo J.-K."/>
            <person name="Park S.-N."/>
            <person name="Lim Y.K."/>
        </authorList>
    </citation>
    <scope>NUCLEOTIDE SEQUENCE [LARGE SCALE GENOMIC DNA]</scope>
    <source>
        <strain evidence="1 2">KCOM 3110</strain>
    </source>
</reference>
<protein>
    <submittedName>
        <fullName evidence="1">Uncharacterized protein</fullName>
    </submittedName>
</protein>
<dbReference type="OrthoDB" id="6898784at2"/>
<dbReference type="RefSeq" id="WP_126982681.1">
    <property type="nucleotide sequence ID" value="NZ_CP034670.1"/>
</dbReference>
<sequence>MGFLSDVIIPNEGVANICLGENVNIVFNRLDKLGYEISDICDTCLKVKQSFIDIYFNPISYEISLISCGINFHGSYKTSKGYIKAGMTVADILQNTTEQVAWGGFVMVDRIHGIGFPLPEEFDDFSKLTDFLDYDFVFNELSVYKAINSNNLEGNKRSKRR</sequence>
<gene>
    <name evidence="1" type="ORF">ELB75_03150</name>
</gene>
<organism evidence="1 2">
    <name type="scientific">Eikenella corrodens</name>
    <dbReference type="NCBI Taxonomy" id="539"/>
    <lineage>
        <taxon>Bacteria</taxon>
        <taxon>Pseudomonadati</taxon>
        <taxon>Pseudomonadota</taxon>
        <taxon>Betaproteobacteria</taxon>
        <taxon>Neisseriales</taxon>
        <taxon>Neisseriaceae</taxon>
        <taxon>Eikenella</taxon>
    </lineage>
</organism>
<evidence type="ECO:0000313" key="2">
    <source>
        <dbReference type="Proteomes" id="UP000282435"/>
    </source>
</evidence>
<accession>A0A3S9SHY4</accession>
<proteinExistence type="predicted"/>
<dbReference type="AlphaFoldDB" id="A0A3S9SHY4"/>
<dbReference type="EMBL" id="CP034670">
    <property type="protein sequence ID" value="AZR59117.1"/>
    <property type="molecule type" value="Genomic_DNA"/>
</dbReference>